<comment type="caution">
    <text evidence="7">Lacks conserved residue(s) required for the propagation of feature annotation.</text>
</comment>
<dbReference type="PANTHER" id="PTHR30221:SF1">
    <property type="entry name" value="SMALL-CONDUCTANCE MECHANOSENSITIVE CHANNEL"/>
    <property type="match status" value="1"/>
</dbReference>
<sequence>MLRTALLILTLGLTLPVIAASAETNSPPNKIQVVKTSPQSDADNQDDPINKLLHLQKLIATDISQLHHAQGEMKQFTEYRIREHATRFHQRLAILMEDDEFDKSLLLPLIQPYLTFIDQVSAYYADDIHRLKSQLGKDNDNQTMLALANRERQQDEMLNAKYDILTWLSQLGENVTAAKEELTQTLIKRGDILNSLVLFIQDKLQFAVDEVAEAGKDVTSEQTTRVLHLKERLALTSSSLSSTIGLLDALRQDTTILKQTLFSISGDITQDVLNINVVSTLLEEWWDKAKTQLIDNGPGVMFKLFIFMLILFLAGLAGKAVKRISRRAVSNSKLKFSKLLQDFFVSLSGKVVFALGLMVALSQLGFELGPILAGFGVAGVIIGFALQETLSNFASGMMILIYRPYDVGDLINAAGVTGKVSQMSLVSTIIKTLDNQRLIIPNNKIWGDTINNITVEHQRRVDMSFGIGYGDDIEKTEQVLKSIVDKHPKVLADPAPTIKLHTLGESSVDFIVRPWAKPEDYWDVYWDITREVKMRFDQENISIPFPQRDVHIYQTQPSALPSE</sequence>
<keyword evidence="3" id="KW-1003">Cell membrane</keyword>
<evidence type="ECO:0000259" key="9">
    <source>
        <dbReference type="Pfam" id="PF00924"/>
    </source>
</evidence>
<evidence type="ECO:0000256" key="7">
    <source>
        <dbReference type="RuleBase" id="RU369025"/>
    </source>
</evidence>
<dbReference type="RefSeq" id="WP_119977189.1">
    <property type="nucleotide sequence ID" value="NZ_BPFB01000005.1"/>
</dbReference>
<evidence type="ECO:0000256" key="1">
    <source>
        <dbReference type="ARBA" id="ARBA00004651"/>
    </source>
</evidence>
<evidence type="ECO:0000256" key="3">
    <source>
        <dbReference type="ARBA" id="ARBA00022475"/>
    </source>
</evidence>
<feature type="domain" description="Mechanosensitive ion channel MscS" evidence="9">
    <location>
        <begin position="389"/>
        <end position="454"/>
    </location>
</feature>
<keyword evidence="6 7" id="KW-0472">Membrane</keyword>
<dbReference type="InterPro" id="IPR049278">
    <property type="entry name" value="MS_channel_C"/>
</dbReference>
<evidence type="ECO:0000256" key="4">
    <source>
        <dbReference type="ARBA" id="ARBA00022692"/>
    </source>
</evidence>
<name>A0ABQ4P6I9_9GAMM</name>
<evidence type="ECO:0000256" key="8">
    <source>
        <dbReference type="SAM" id="SignalP"/>
    </source>
</evidence>
<evidence type="ECO:0000256" key="2">
    <source>
        <dbReference type="ARBA" id="ARBA00008017"/>
    </source>
</evidence>
<dbReference type="InterPro" id="IPR011014">
    <property type="entry name" value="MscS_channel_TM-2"/>
</dbReference>
<keyword evidence="7" id="KW-0997">Cell inner membrane</keyword>
<dbReference type="InterPro" id="IPR023408">
    <property type="entry name" value="MscS_beta-dom_sf"/>
</dbReference>
<dbReference type="Pfam" id="PF21082">
    <property type="entry name" value="MS_channel_3rd"/>
    <property type="match status" value="1"/>
</dbReference>
<feature type="transmembrane region" description="Helical" evidence="7">
    <location>
        <begin position="368"/>
        <end position="386"/>
    </location>
</feature>
<evidence type="ECO:0000256" key="5">
    <source>
        <dbReference type="ARBA" id="ARBA00022989"/>
    </source>
</evidence>
<dbReference type="InterPro" id="IPR010920">
    <property type="entry name" value="LSM_dom_sf"/>
</dbReference>
<keyword evidence="5 7" id="KW-1133">Transmembrane helix</keyword>
<feature type="signal peptide" evidence="8">
    <location>
        <begin position="1"/>
        <end position="19"/>
    </location>
</feature>
<dbReference type="InterPro" id="IPR006685">
    <property type="entry name" value="MscS_channel_2nd"/>
</dbReference>
<proteinExistence type="inferred from homology"/>
<keyword evidence="7" id="KW-0813">Transport</keyword>
<keyword evidence="4 7" id="KW-0812">Transmembrane</keyword>
<dbReference type="SUPFAM" id="SSF50182">
    <property type="entry name" value="Sm-like ribonucleoproteins"/>
    <property type="match status" value="1"/>
</dbReference>
<dbReference type="SUPFAM" id="SSF82861">
    <property type="entry name" value="Mechanosensitive channel protein MscS (YggB), transmembrane region"/>
    <property type="match status" value="1"/>
</dbReference>
<protein>
    <recommendedName>
        <fullName evidence="7">Small-conductance mechanosensitive channel</fullName>
    </recommendedName>
</protein>
<dbReference type="Pfam" id="PF00924">
    <property type="entry name" value="MS_channel_2nd"/>
    <property type="match status" value="1"/>
</dbReference>
<comment type="function">
    <text evidence="7">Mechanosensitive channel that participates in the regulation of osmotic pressure changes within the cell, opening in response to stretch forces in the membrane lipid bilayer, without the need for other proteins. Contributes to normal resistance to hypoosmotic shock. Forms an ion channel of 1.0 nanosiemens conductance with a slight preference for anions.</text>
</comment>
<dbReference type="Gene3D" id="2.30.30.60">
    <property type="match status" value="1"/>
</dbReference>
<feature type="domain" description="Mechanosensitive ion channel MscS C-terminal" evidence="10">
    <location>
        <begin position="461"/>
        <end position="543"/>
    </location>
</feature>
<comment type="subcellular location">
    <subcellularLocation>
        <location evidence="7">Cell inner membrane</location>
        <topology evidence="7">Multi-pass membrane protein</topology>
    </subcellularLocation>
    <subcellularLocation>
        <location evidence="1">Cell membrane</location>
        <topology evidence="1">Multi-pass membrane protein</topology>
    </subcellularLocation>
</comment>
<evidence type="ECO:0000259" key="10">
    <source>
        <dbReference type="Pfam" id="PF21082"/>
    </source>
</evidence>
<feature type="transmembrane region" description="Helical" evidence="7">
    <location>
        <begin position="300"/>
        <end position="318"/>
    </location>
</feature>
<dbReference type="InterPro" id="IPR011066">
    <property type="entry name" value="MscS_channel_C_sf"/>
</dbReference>
<keyword evidence="12" id="KW-1185">Reference proteome</keyword>
<dbReference type="Proteomes" id="UP000761574">
    <property type="component" value="Unassembled WGS sequence"/>
</dbReference>
<organism evidence="11 12">
    <name type="scientific">Shewanella algidipiscicola</name>
    <dbReference type="NCBI Taxonomy" id="614070"/>
    <lineage>
        <taxon>Bacteria</taxon>
        <taxon>Pseudomonadati</taxon>
        <taxon>Pseudomonadota</taxon>
        <taxon>Gammaproteobacteria</taxon>
        <taxon>Alteromonadales</taxon>
        <taxon>Shewanellaceae</taxon>
        <taxon>Shewanella</taxon>
    </lineage>
</organism>
<dbReference type="PANTHER" id="PTHR30221">
    <property type="entry name" value="SMALL-CONDUCTANCE MECHANOSENSITIVE CHANNEL"/>
    <property type="match status" value="1"/>
</dbReference>
<feature type="transmembrane region" description="Helical" evidence="7">
    <location>
        <begin position="339"/>
        <end position="362"/>
    </location>
</feature>
<feature type="chain" id="PRO_5045827274" description="Small-conductance mechanosensitive channel" evidence="8">
    <location>
        <begin position="20"/>
        <end position="563"/>
    </location>
</feature>
<dbReference type="SUPFAM" id="SSF82689">
    <property type="entry name" value="Mechanosensitive channel protein MscS (YggB), C-terminal domain"/>
    <property type="match status" value="1"/>
</dbReference>
<accession>A0ABQ4P6I9</accession>
<comment type="subunit">
    <text evidence="7">Homoheptamer.</text>
</comment>
<gene>
    <name evidence="11" type="ORF">TUM4630_05750</name>
</gene>
<evidence type="ECO:0000313" key="11">
    <source>
        <dbReference type="EMBL" id="GIU43146.1"/>
    </source>
</evidence>
<evidence type="ECO:0000256" key="6">
    <source>
        <dbReference type="ARBA" id="ARBA00023136"/>
    </source>
</evidence>
<keyword evidence="7" id="KW-0406">Ion transport</keyword>
<dbReference type="EMBL" id="BPFB01000005">
    <property type="protein sequence ID" value="GIU43146.1"/>
    <property type="molecule type" value="Genomic_DNA"/>
</dbReference>
<evidence type="ECO:0000313" key="12">
    <source>
        <dbReference type="Proteomes" id="UP000761574"/>
    </source>
</evidence>
<dbReference type="Gene3D" id="3.30.70.100">
    <property type="match status" value="1"/>
</dbReference>
<dbReference type="InterPro" id="IPR045275">
    <property type="entry name" value="MscS_archaea/bacteria_type"/>
</dbReference>
<comment type="similarity">
    <text evidence="2 7">Belongs to the MscS (TC 1.A.23) family.</text>
</comment>
<reference evidence="11 12" key="1">
    <citation type="submission" date="2021-05" db="EMBL/GenBank/DDBJ databases">
        <title>Molecular characterization for Shewanella algae harboring chromosomal blaOXA-55-like strains isolated from clinical and environment sample.</title>
        <authorList>
            <person name="Ohama Y."/>
            <person name="Aoki K."/>
            <person name="Harada S."/>
            <person name="Moriya K."/>
            <person name="Ishii Y."/>
            <person name="Tateda K."/>
        </authorList>
    </citation>
    <scope>NUCLEOTIDE SEQUENCE [LARGE SCALE GENOMIC DNA]</scope>
    <source>
        <strain evidence="11 12">LMG 23746</strain>
    </source>
</reference>
<comment type="caution">
    <text evidence="11">The sequence shown here is derived from an EMBL/GenBank/DDBJ whole genome shotgun (WGS) entry which is preliminary data.</text>
</comment>
<keyword evidence="8" id="KW-0732">Signal</keyword>
<keyword evidence="7" id="KW-0407">Ion channel</keyword>
<dbReference type="Gene3D" id="1.10.287.1260">
    <property type="match status" value="1"/>
</dbReference>